<feature type="domain" description="ABC transporter" evidence="4">
    <location>
        <begin position="5"/>
        <end position="231"/>
    </location>
</feature>
<protein>
    <submittedName>
        <fullName evidence="5">ABC transporter ATP-binding protein YtrB</fullName>
    </submittedName>
</protein>
<evidence type="ECO:0000256" key="2">
    <source>
        <dbReference type="ARBA" id="ARBA00022741"/>
    </source>
</evidence>
<accession>A0A6C2U9H4</accession>
<dbReference type="InterPro" id="IPR003439">
    <property type="entry name" value="ABC_transporter-like_ATP-bd"/>
</dbReference>
<dbReference type="SMART" id="SM00382">
    <property type="entry name" value="AAA"/>
    <property type="match status" value="1"/>
</dbReference>
<dbReference type="PANTHER" id="PTHR42939:SF1">
    <property type="entry name" value="ABC TRANSPORTER ATP-BINDING PROTEIN ALBC-RELATED"/>
    <property type="match status" value="1"/>
</dbReference>
<evidence type="ECO:0000313" key="5">
    <source>
        <dbReference type="EMBL" id="VGO16748.1"/>
    </source>
</evidence>
<dbReference type="Proteomes" id="UP000366872">
    <property type="component" value="Unassembled WGS sequence"/>
</dbReference>
<keyword evidence="6" id="KW-1185">Reference proteome</keyword>
<dbReference type="Gene3D" id="3.40.50.300">
    <property type="entry name" value="P-loop containing nucleotide triphosphate hydrolases"/>
    <property type="match status" value="1"/>
</dbReference>
<dbReference type="GO" id="GO:0016887">
    <property type="term" value="F:ATP hydrolysis activity"/>
    <property type="evidence" value="ECO:0007669"/>
    <property type="project" value="InterPro"/>
</dbReference>
<dbReference type="Pfam" id="PF00005">
    <property type="entry name" value="ABC_tran"/>
    <property type="match status" value="1"/>
</dbReference>
<keyword evidence="3 5" id="KW-0067">ATP-binding</keyword>
<evidence type="ECO:0000256" key="3">
    <source>
        <dbReference type="ARBA" id="ARBA00022840"/>
    </source>
</evidence>
<dbReference type="EMBL" id="CAAHFG010000004">
    <property type="protein sequence ID" value="VGO16748.1"/>
    <property type="molecule type" value="Genomic_DNA"/>
</dbReference>
<evidence type="ECO:0000256" key="1">
    <source>
        <dbReference type="ARBA" id="ARBA00022448"/>
    </source>
</evidence>
<sequence length="294" mass="32316">MEYSIDIQGLEKSFGSKFKLGPLDLHVPTGSIYGLIGPNGAGKTTTIDLCMNMGKEEAGAIYIFGKHHRNEVVAVKQEIGYVSPDLNFDAWGKIHRLLRYYRKFYPEWDDAYCSELLGKLELKPSDRIKTLSFGGKIKLGLVVALSHRPKLLLLDEPTIGLDAVSKQQIFGELLAAVSDSDRTVLISSHGLSDLERFTDQIGFIRDGQLLLEGATDEVVQRYCLCDYTASGTLPQGRPGFIVQHTEGDRVRAVVDKSADLDAWFASSGLTQISSAPMTLEDLFVALAKEENGDG</sequence>
<dbReference type="PANTHER" id="PTHR42939">
    <property type="entry name" value="ABC TRANSPORTER ATP-BINDING PROTEIN ALBC-RELATED"/>
    <property type="match status" value="1"/>
</dbReference>
<dbReference type="InterPro" id="IPR027417">
    <property type="entry name" value="P-loop_NTPase"/>
</dbReference>
<dbReference type="GO" id="GO:0005524">
    <property type="term" value="F:ATP binding"/>
    <property type="evidence" value="ECO:0007669"/>
    <property type="project" value="UniProtKB-KW"/>
</dbReference>
<keyword evidence="1" id="KW-0813">Transport</keyword>
<name>A0A6C2U9H4_PONDE</name>
<dbReference type="RefSeq" id="WP_136082274.1">
    <property type="nucleotide sequence ID" value="NZ_CAAHFG010000004.1"/>
</dbReference>
<keyword evidence="2" id="KW-0547">Nucleotide-binding</keyword>
<evidence type="ECO:0000313" key="6">
    <source>
        <dbReference type="Proteomes" id="UP000366872"/>
    </source>
</evidence>
<reference evidence="5 6" key="1">
    <citation type="submission" date="2019-04" db="EMBL/GenBank/DDBJ databases">
        <authorList>
            <person name="Van Vliet M D."/>
        </authorList>
    </citation>
    <scope>NUCLEOTIDE SEQUENCE [LARGE SCALE GENOMIC DNA]</scope>
    <source>
        <strain evidence="5 6">F1</strain>
    </source>
</reference>
<organism evidence="5 6">
    <name type="scientific">Pontiella desulfatans</name>
    <dbReference type="NCBI Taxonomy" id="2750659"/>
    <lineage>
        <taxon>Bacteria</taxon>
        <taxon>Pseudomonadati</taxon>
        <taxon>Kiritimatiellota</taxon>
        <taxon>Kiritimatiellia</taxon>
        <taxon>Kiritimatiellales</taxon>
        <taxon>Pontiellaceae</taxon>
        <taxon>Pontiella</taxon>
    </lineage>
</organism>
<dbReference type="CDD" id="cd03230">
    <property type="entry name" value="ABC_DR_subfamily_A"/>
    <property type="match status" value="1"/>
</dbReference>
<dbReference type="InterPro" id="IPR051782">
    <property type="entry name" value="ABC_Transporter_VariousFunc"/>
</dbReference>
<gene>
    <name evidence="5" type="primary">ytrB</name>
    <name evidence="5" type="ORF">PDESU_05340</name>
</gene>
<dbReference type="InterPro" id="IPR003593">
    <property type="entry name" value="AAA+_ATPase"/>
</dbReference>
<proteinExistence type="predicted"/>
<dbReference type="AlphaFoldDB" id="A0A6C2U9H4"/>
<dbReference type="PROSITE" id="PS50893">
    <property type="entry name" value="ABC_TRANSPORTER_2"/>
    <property type="match status" value="1"/>
</dbReference>
<evidence type="ECO:0000259" key="4">
    <source>
        <dbReference type="PROSITE" id="PS50893"/>
    </source>
</evidence>
<dbReference type="SUPFAM" id="SSF52540">
    <property type="entry name" value="P-loop containing nucleoside triphosphate hydrolases"/>
    <property type="match status" value="1"/>
</dbReference>